<feature type="transmembrane region" description="Helical" evidence="1">
    <location>
        <begin position="20"/>
        <end position="43"/>
    </location>
</feature>
<feature type="transmembrane region" description="Helical" evidence="1">
    <location>
        <begin position="50"/>
        <end position="72"/>
    </location>
</feature>
<organism evidence="2">
    <name type="scientific">freshwater metagenome</name>
    <dbReference type="NCBI Taxonomy" id="449393"/>
    <lineage>
        <taxon>unclassified sequences</taxon>
        <taxon>metagenomes</taxon>
        <taxon>ecological metagenomes</taxon>
    </lineage>
</organism>
<feature type="transmembrane region" description="Helical" evidence="1">
    <location>
        <begin position="219"/>
        <end position="237"/>
    </location>
</feature>
<evidence type="ECO:0000256" key="1">
    <source>
        <dbReference type="SAM" id="Phobius"/>
    </source>
</evidence>
<name>A0A6J6P7X8_9ZZZZ</name>
<accession>A0A6J6P7X8</accession>
<proteinExistence type="predicted"/>
<gene>
    <name evidence="2" type="ORF">UFOPK2582_00662</name>
</gene>
<protein>
    <submittedName>
        <fullName evidence="2">Unannotated protein</fullName>
    </submittedName>
</protein>
<keyword evidence="1" id="KW-0812">Transmembrane</keyword>
<reference evidence="2" key="1">
    <citation type="submission" date="2020-05" db="EMBL/GenBank/DDBJ databases">
        <authorList>
            <person name="Chiriac C."/>
            <person name="Salcher M."/>
            <person name="Ghai R."/>
            <person name="Kavagutti S V."/>
        </authorList>
    </citation>
    <scope>NUCLEOTIDE SEQUENCE</scope>
</reference>
<dbReference type="EMBL" id="CAEZXS010000060">
    <property type="protein sequence ID" value="CAB4695520.1"/>
    <property type="molecule type" value="Genomic_DNA"/>
</dbReference>
<evidence type="ECO:0000313" key="2">
    <source>
        <dbReference type="EMBL" id="CAB4695520.1"/>
    </source>
</evidence>
<keyword evidence="1" id="KW-1133">Transmembrane helix</keyword>
<feature type="transmembrane region" description="Helical" evidence="1">
    <location>
        <begin position="182"/>
        <end position="207"/>
    </location>
</feature>
<sequence length="244" mass="25232">MPHRHHEHPSARVSARTWWIASLFSVGSLCFALGPLPPVAVWLGDRNDSLVFVFGAICFTCAASLSFLQVVGEGHGSGVVGSDVAGSGVVGSGVVGSGSAVRRWWQPESSDWWADGIQLIGTLAFNVTTVMAMAVGWSARQENVRVWAPDMIGSVCFLLSSFVALSAAAAAGRQLRAADTGWWIAVLNLCGSAAFGLAAIAALVIPASGGLAAPRMDNLGTSIGGFFFLVASLLLVTEAKEAGS</sequence>
<dbReference type="AlphaFoldDB" id="A0A6J6P7X8"/>
<feature type="transmembrane region" description="Helical" evidence="1">
    <location>
        <begin position="117"/>
        <end position="139"/>
    </location>
</feature>
<keyword evidence="1" id="KW-0472">Membrane</keyword>
<feature type="transmembrane region" description="Helical" evidence="1">
    <location>
        <begin position="151"/>
        <end position="170"/>
    </location>
</feature>